<accession>A0A2S4W8E9</accession>
<feature type="compositionally biased region" description="Polar residues" evidence="1">
    <location>
        <begin position="1"/>
        <end position="26"/>
    </location>
</feature>
<organism evidence="2 3">
    <name type="scientific">Puccinia striiformis</name>
    <dbReference type="NCBI Taxonomy" id="27350"/>
    <lineage>
        <taxon>Eukaryota</taxon>
        <taxon>Fungi</taxon>
        <taxon>Dikarya</taxon>
        <taxon>Basidiomycota</taxon>
        <taxon>Pucciniomycotina</taxon>
        <taxon>Pucciniomycetes</taxon>
        <taxon>Pucciniales</taxon>
        <taxon>Pucciniaceae</taxon>
        <taxon>Puccinia</taxon>
    </lineage>
</organism>
<reference evidence="2" key="1">
    <citation type="submission" date="2017-12" db="EMBL/GenBank/DDBJ databases">
        <title>Gene loss provides genomic basis for host adaptation in cereal stripe rust fungi.</title>
        <authorList>
            <person name="Xia C."/>
        </authorList>
    </citation>
    <scope>NUCLEOTIDE SEQUENCE [LARGE SCALE GENOMIC DNA]</scope>
    <source>
        <strain evidence="2">93-210</strain>
    </source>
</reference>
<gene>
    <name evidence="2" type="ORF">PSTT_00100</name>
</gene>
<dbReference type="EMBL" id="PKSL01000001">
    <property type="protein sequence ID" value="POW18038.1"/>
    <property type="molecule type" value="Genomic_DNA"/>
</dbReference>
<proteinExistence type="predicted"/>
<dbReference type="VEuPathDB" id="FungiDB:PSTT_00100"/>
<name>A0A2S4W8E9_9BASI</name>
<protein>
    <submittedName>
        <fullName evidence="2">Uncharacterized protein</fullName>
    </submittedName>
</protein>
<evidence type="ECO:0000256" key="1">
    <source>
        <dbReference type="SAM" id="MobiDB-lite"/>
    </source>
</evidence>
<dbReference type="VEuPathDB" id="FungiDB:PSHT_01400"/>
<dbReference type="Proteomes" id="UP000239156">
    <property type="component" value="Unassembled WGS sequence"/>
</dbReference>
<feature type="region of interest" description="Disordered" evidence="1">
    <location>
        <begin position="1"/>
        <end position="54"/>
    </location>
</feature>
<sequence length="54" mass="5409">MSNQPTLNSPSNLMDPSLSNSASPVNNHAPAPIPASAPANMQSVAGPGDHVGFL</sequence>
<evidence type="ECO:0000313" key="2">
    <source>
        <dbReference type="EMBL" id="POW18038.1"/>
    </source>
</evidence>
<keyword evidence="3" id="KW-1185">Reference proteome</keyword>
<evidence type="ECO:0000313" key="3">
    <source>
        <dbReference type="Proteomes" id="UP000239156"/>
    </source>
</evidence>
<comment type="caution">
    <text evidence="2">The sequence shown here is derived from an EMBL/GenBank/DDBJ whole genome shotgun (WGS) entry which is preliminary data.</text>
</comment>